<keyword evidence="4 5" id="KW-0663">Pyridoxal phosphate</keyword>
<dbReference type="GO" id="GO:0071269">
    <property type="term" value="P:L-homocysteine biosynthetic process"/>
    <property type="evidence" value="ECO:0007669"/>
    <property type="project" value="TreeGrafter"/>
</dbReference>
<evidence type="ECO:0000256" key="7">
    <source>
        <dbReference type="SAM" id="Coils"/>
    </source>
</evidence>
<proteinExistence type="inferred from homology"/>
<dbReference type="InterPro" id="IPR015422">
    <property type="entry name" value="PyrdxlP-dep_Trfase_small"/>
</dbReference>
<accession>A0A4S3PXJ1</accession>
<keyword evidence="3 8" id="KW-0808">Transferase</keyword>
<reference evidence="8 9" key="1">
    <citation type="journal article" date="2019" name="Indoor Air">
        <title>Impacts of indoor surface finishes on bacterial viability.</title>
        <authorList>
            <person name="Hu J."/>
            <person name="Maamar S.B."/>
            <person name="Glawe A.J."/>
            <person name="Gottel N."/>
            <person name="Gilbert J.A."/>
            <person name="Hartmann E.M."/>
        </authorList>
    </citation>
    <scope>NUCLEOTIDE SEQUENCE [LARGE SCALE GENOMIC DNA]</scope>
    <source>
        <strain evidence="8 9">AF060A6</strain>
    </source>
</reference>
<dbReference type="GO" id="GO:0003961">
    <property type="term" value="F:O-acetylhomoserine aminocarboxypropyltransferase activity"/>
    <property type="evidence" value="ECO:0007669"/>
    <property type="project" value="TreeGrafter"/>
</dbReference>
<dbReference type="GO" id="GO:0019346">
    <property type="term" value="P:transsulfuration"/>
    <property type="evidence" value="ECO:0007669"/>
    <property type="project" value="InterPro"/>
</dbReference>
<dbReference type="InterPro" id="IPR006235">
    <property type="entry name" value="OAc-hSer/O-AcSer_sulfhydrylase"/>
</dbReference>
<keyword evidence="9" id="KW-1185">Reference proteome</keyword>
<evidence type="ECO:0000256" key="5">
    <source>
        <dbReference type="PIRSR" id="PIRSR001434-2"/>
    </source>
</evidence>
<dbReference type="GO" id="GO:0030170">
    <property type="term" value="F:pyridoxal phosphate binding"/>
    <property type="evidence" value="ECO:0007669"/>
    <property type="project" value="InterPro"/>
</dbReference>
<comment type="similarity">
    <text evidence="2 6">Belongs to the trans-sulfuration enzymes family.</text>
</comment>
<name>A0A4S3PXJ1_9BACI</name>
<dbReference type="InterPro" id="IPR000277">
    <property type="entry name" value="Cys/Met-Metab_PyrdxlP-dep_enz"/>
</dbReference>
<sequence>MSEKQKNYRPETIAVHGGLEADPVTGARAVPIYQSNAFKFNTTEHAANLFGLKENGYIYTRIHNPTTTVFEERVAQLEGGVGALAVSSGMAAITTAILNIAGAGDEIVSASTLYGGTYNLFATTLPKYGIKTHLVEPNNPENFRQAITPNTKAIFAETIGNPSLDILDIETVANIAHEAGIPLIIDNTFATPYLCRPIEHGADIVVHSATKWLLGNGTTMGGIIVDGGKFDWNSPKFPGFITPDPSYHDLVYADALGPVAFIIKARVQLLRDLGPSLSPFNSFQFNLGLETLHVRMKEHIANTKKVVSYLKNHPGVEWVLYPGEDDHPNKQLADKYLPKGAGSVVVFGIKGGREAGEKLINNVELWSHVANVGDAKSLIIHPASTTHQQLSPENLKLSGVTEDLVRLSVGIENIEDILEDLEQAIQVANGTSSVSPLPTA</sequence>
<dbReference type="EMBL" id="SLUB01000005">
    <property type="protein sequence ID" value="THE14206.1"/>
    <property type="molecule type" value="Genomic_DNA"/>
</dbReference>
<evidence type="ECO:0000313" key="9">
    <source>
        <dbReference type="Proteomes" id="UP000306477"/>
    </source>
</evidence>
<protein>
    <submittedName>
        <fullName evidence="8">O-acetylhomoserine aminocarboxypropyltransferase/cysteine synthase</fullName>
    </submittedName>
</protein>
<dbReference type="InterPro" id="IPR015424">
    <property type="entry name" value="PyrdxlP-dep_Trfase"/>
</dbReference>
<dbReference type="PIRSF" id="PIRSF001434">
    <property type="entry name" value="CGS"/>
    <property type="match status" value="1"/>
</dbReference>
<dbReference type="PANTHER" id="PTHR43797">
    <property type="entry name" value="HOMOCYSTEINE/CYSTEINE SYNTHASE"/>
    <property type="match status" value="1"/>
</dbReference>
<evidence type="ECO:0000256" key="6">
    <source>
        <dbReference type="RuleBase" id="RU362118"/>
    </source>
</evidence>
<dbReference type="RefSeq" id="WP_136378532.1">
    <property type="nucleotide sequence ID" value="NZ_SLUB01000005.1"/>
</dbReference>
<keyword evidence="7" id="KW-0175">Coiled coil</keyword>
<comment type="cofactor">
    <cofactor evidence="1 6">
        <name>pyridoxal 5'-phosphate</name>
        <dbReference type="ChEBI" id="CHEBI:597326"/>
    </cofactor>
</comment>
<dbReference type="CDD" id="cd00614">
    <property type="entry name" value="CGS_like"/>
    <property type="match status" value="1"/>
</dbReference>
<evidence type="ECO:0000256" key="4">
    <source>
        <dbReference type="ARBA" id="ARBA00022898"/>
    </source>
</evidence>
<dbReference type="GO" id="GO:0004124">
    <property type="term" value="F:cysteine synthase activity"/>
    <property type="evidence" value="ECO:0007669"/>
    <property type="project" value="TreeGrafter"/>
</dbReference>
<dbReference type="STRING" id="1033734.GCA_000285535_01767"/>
<dbReference type="AlphaFoldDB" id="A0A4S3PXJ1"/>
<evidence type="ECO:0000256" key="1">
    <source>
        <dbReference type="ARBA" id="ARBA00001933"/>
    </source>
</evidence>
<evidence type="ECO:0000313" key="8">
    <source>
        <dbReference type="EMBL" id="THE14206.1"/>
    </source>
</evidence>
<dbReference type="SUPFAM" id="SSF53383">
    <property type="entry name" value="PLP-dependent transferases"/>
    <property type="match status" value="1"/>
</dbReference>
<dbReference type="Pfam" id="PF01053">
    <property type="entry name" value="Cys_Met_Meta_PP"/>
    <property type="match status" value="1"/>
</dbReference>
<dbReference type="FunFam" id="3.40.640.10:FF:000035">
    <property type="entry name" value="O-succinylhomoserine sulfhydrylase"/>
    <property type="match status" value="1"/>
</dbReference>
<dbReference type="GO" id="GO:0005737">
    <property type="term" value="C:cytoplasm"/>
    <property type="evidence" value="ECO:0007669"/>
    <property type="project" value="TreeGrafter"/>
</dbReference>
<evidence type="ECO:0000256" key="3">
    <source>
        <dbReference type="ARBA" id="ARBA00022679"/>
    </source>
</evidence>
<feature type="modified residue" description="N6-(pyridoxal phosphate)lysine" evidence="5">
    <location>
        <position position="211"/>
    </location>
</feature>
<dbReference type="PANTHER" id="PTHR43797:SF2">
    <property type="entry name" value="HOMOCYSTEINE_CYSTEINE SYNTHASE"/>
    <property type="match status" value="1"/>
</dbReference>
<dbReference type="InterPro" id="IPR015421">
    <property type="entry name" value="PyrdxlP-dep_Trfase_major"/>
</dbReference>
<dbReference type="Proteomes" id="UP000306477">
    <property type="component" value="Unassembled WGS sequence"/>
</dbReference>
<dbReference type="Gene3D" id="3.90.1150.10">
    <property type="entry name" value="Aspartate Aminotransferase, domain 1"/>
    <property type="match status" value="1"/>
</dbReference>
<dbReference type="Gene3D" id="3.40.640.10">
    <property type="entry name" value="Type I PLP-dependent aspartate aminotransferase-like (Major domain)"/>
    <property type="match status" value="1"/>
</dbReference>
<evidence type="ECO:0000256" key="2">
    <source>
        <dbReference type="ARBA" id="ARBA00009077"/>
    </source>
</evidence>
<gene>
    <name evidence="8" type="ORF">E1I69_05180</name>
</gene>
<organism evidence="8 9">
    <name type="scientific">Bacillus timonensis</name>
    <dbReference type="NCBI Taxonomy" id="1033734"/>
    <lineage>
        <taxon>Bacteria</taxon>
        <taxon>Bacillati</taxon>
        <taxon>Bacillota</taxon>
        <taxon>Bacilli</taxon>
        <taxon>Bacillales</taxon>
        <taxon>Bacillaceae</taxon>
        <taxon>Bacillus</taxon>
    </lineage>
</organism>
<dbReference type="GO" id="GO:0006535">
    <property type="term" value="P:cysteine biosynthetic process from serine"/>
    <property type="evidence" value="ECO:0007669"/>
    <property type="project" value="TreeGrafter"/>
</dbReference>
<dbReference type="OrthoDB" id="9803887at2"/>
<dbReference type="NCBIfam" id="TIGR01326">
    <property type="entry name" value="OAH_OAS_sulfhy"/>
    <property type="match status" value="1"/>
</dbReference>
<feature type="coiled-coil region" evidence="7">
    <location>
        <begin position="404"/>
        <end position="431"/>
    </location>
</feature>
<comment type="caution">
    <text evidence="8">The sequence shown here is derived from an EMBL/GenBank/DDBJ whole genome shotgun (WGS) entry which is preliminary data.</text>
</comment>